<dbReference type="RefSeq" id="WP_254259849.1">
    <property type="nucleotide sequence ID" value="NZ_AODM01000012.1"/>
</dbReference>
<name>W7DR59_9LIST</name>
<dbReference type="EMBL" id="AODM01000012">
    <property type="protein sequence ID" value="EUJ61597.1"/>
    <property type="molecule type" value="Genomic_DNA"/>
</dbReference>
<sequence length="55" mass="6669">MYLDKRSESLFWEVIQNPNITNRQLEAKYDLSRYQISYSFQKKLMIGLLGKIYHP</sequence>
<proteinExistence type="predicted"/>
<dbReference type="PATRIC" id="fig|1265822.4.peg.845"/>
<accession>W7DR59</accession>
<dbReference type="Proteomes" id="UP000019241">
    <property type="component" value="Unassembled WGS sequence"/>
</dbReference>
<comment type="caution">
    <text evidence="1">The sequence shown here is derived from an EMBL/GenBank/DDBJ whole genome shotgun (WGS) entry which is preliminary data.</text>
</comment>
<gene>
    <name evidence="1" type="ORF">MCOL2_04091</name>
</gene>
<evidence type="ECO:0000313" key="1">
    <source>
        <dbReference type="EMBL" id="EUJ61597.1"/>
    </source>
</evidence>
<protein>
    <submittedName>
        <fullName evidence="1">Putative fused transcriptional antiterminator (BglG family)/mannitol-fructose-specific PTS enzyme IIA component</fullName>
    </submittedName>
</protein>
<organism evidence="1 2">
    <name type="scientific">Listeria fleischmannii FSL S10-1203</name>
    <dbReference type="NCBI Taxonomy" id="1265822"/>
    <lineage>
        <taxon>Bacteria</taxon>
        <taxon>Bacillati</taxon>
        <taxon>Bacillota</taxon>
        <taxon>Bacilli</taxon>
        <taxon>Bacillales</taxon>
        <taxon>Listeriaceae</taxon>
        <taxon>Listeria</taxon>
    </lineage>
</organism>
<reference evidence="1 2" key="1">
    <citation type="submission" date="2012-12" db="EMBL/GenBank/DDBJ databases">
        <title>Novel taxa of Listeriaceae from agricultural environments in the United States.</title>
        <authorList>
            <person name="den Bakker H.C."/>
            <person name="Allred A."/>
            <person name="Warchocki S."/>
            <person name="Wright E.M."/>
            <person name="Burrell A."/>
            <person name="Nightingale K.K."/>
            <person name="Kephart D."/>
            <person name="Wiedmann M."/>
        </authorList>
    </citation>
    <scope>NUCLEOTIDE SEQUENCE [LARGE SCALE GENOMIC DNA]</scope>
    <source>
        <strain evidence="1 2">FSL S10-1203</strain>
    </source>
</reference>
<dbReference type="AlphaFoldDB" id="W7DR59"/>
<evidence type="ECO:0000313" key="2">
    <source>
        <dbReference type="Proteomes" id="UP000019241"/>
    </source>
</evidence>